<feature type="transmembrane region" description="Helical" evidence="7">
    <location>
        <begin position="146"/>
        <end position="168"/>
    </location>
</feature>
<accession>A0A917F072</accession>
<evidence type="ECO:0000259" key="8">
    <source>
        <dbReference type="PROSITE" id="PS50928"/>
    </source>
</evidence>
<feature type="transmembrane region" description="Helical" evidence="7">
    <location>
        <begin position="120"/>
        <end position="140"/>
    </location>
</feature>
<comment type="subcellular location">
    <subcellularLocation>
        <location evidence="1 7">Cell membrane</location>
        <topology evidence="1 7">Multi-pass membrane protein</topology>
    </subcellularLocation>
</comment>
<feature type="transmembrane region" description="Helical" evidence="7">
    <location>
        <begin position="29"/>
        <end position="46"/>
    </location>
</feature>
<keyword evidence="4 7" id="KW-0812">Transmembrane</keyword>
<dbReference type="Gene3D" id="1.10.3720.10">
    <property type="entry name" value="MetI-like"/>
    <property type="match status" value="1"/>
</dbReference>
<evidence type="ECO:0000256" key="2">
    <source>
        <dbReference type="ARBA" id="ARBA00022448"/>
    </source>
</evidence>
<dbReference type="PROSITE" id="PS50928">
    <property type="entry name" value="ABC_TM1"/>
    <property type="match status" value="1"/>
</dbReference>
<evidence type="ECO:0000256" key="4">
    <source>
        <dbReference type="ARBA" id="ARBA00022692"/>
    </source>
</evidence>
<dbReference type="AlphaFoldDB" id="A0A917F072"/>
<feature type="transmembrane region" description="Helical" evidence="7">
    <location>
        <begin position="242"/>
        <end position="263"/>
    </location>
</feature>
<keyword evidence="2 7" id="KW-0813">Transport</keyword>
<dbReference type="RefSeq" id="WP_188678997.1">
    <property type="nucleotide sequence ID" value="NZ_BMGP01000004.1"/>
</dbReference>
<comment type="caution">
    <text evidence="9">The sequence shown here is derived from an EMBL/GenBank/DDBJ whole genome shotgun (WGS) entry which is preliminary data.</text>
</comment>
<dbReference type="PANTHER" id="PTHR30151">
    <property type="entry name" value="ALKANE SULFONATE ABC TRANSPORTER-RELATED, MEMBRANE SUBUNIT"/>
    <property type="match status" value="1"/>
</dbReference>
<evidence type="ECO:0000256" key="3">
    <source>
        <dbReference type="ARBA" id="ARBA00022475"/>
    </source>
</evidence>
<sequence length="272" mass="28124">MAITTRASGNGLASRRIVSRPTISRSTRTLLGAGGVIGFLILWQVAASTGLVNDLFTSSPVAIAQAAVVLIADGTLPAAIASSAVVFAAGFGISLVVGLIIGLILGWYRRVNAVVDPLVSLLYATPTLALLPLITVWFGIGFSSQVVVVVLISIFPVILNTAAGVSAVDREHIRLAQSYLATNTDVLRTIALPGAVPSVVAGIRQGLTLSLIGVVVAEYFYGNTGVGGLIFTSALSLDTADALVGVLVFAATALLLTFALGTIQRKLDKWRQ</sequence>
<protein>
    <submittedName>
        <fullName evidence="9">Amino acid ABC transporter permease</fullName>
    </submittedName>
</protein>
<evidence type="ECO:0000256" key="6">
    <source>
        <dbReference type="ARBA" id="ARBA00023136"/>
    </source>
</evidence>
<dbReference type="GO" id="GO:0055085">
    <property type="term" value="P:transmembrane transport"/>
    <property type="evidence" value="ECO:0007669"/>
    <property type="project" value="InterPro"/>
</dbReference>
<dbReference type="Pfam" id="PF00528">
    <property type="entry name" value="BPD_transp_1"/>
    <property type="match status" value="1"/>
</dbReference>
<keyword evidence="6 7" id="KW-0472">Membrane</keyword>
<evidence type="ECO:0000256" key="7">
    <source>
        <dbReference type="RuleBase" id="RU363032"/>
    </source>
</evidence>
<feature type="transmembrane region" description="Helical" evidence="7">
    <location>
        <begin position="206"/>
        <end position="222"/>
    </location>
</feature>
<dbReference type="GO" id="GO:0005886">
    <property type="term" value="C:plasma membrane"/>
    <property type="evidence" value="ECO:0007669"/>
    <property type="project" value="UniProtKB-SubCell"/>
</dbReference>
<dbReference type="InterPro" id="IPR000515">
    <property type="entry name" value="MetI-like"/>
</dbReference>
<dbReference type="CDD" id="cd06261">
    <property type="entry name" value="TM_PBP2"/>
    <property type="match status" value="1"/>
</dbReference>
<dbReference type="InterPro" id="IPR035906">
    <property type="entry name" value="MetI-like_sf"/>
</dbReference>
<dbReference type="SUPFAM" id="SSF161098">
    <property type="entry name" value="MetI-like"/>
    <property type="match status" value="1"/>
</dbReference>
<name>A0A917F072_9MICO</name>
<evidence type="ECO:0000313" key="10">
    <source>
        <dbReference type="Proteomes" id="UP000598775"/>
    </source>
</evidence>
<dbReference type="Proteomes" id="UP000598775">
    <property type="component" value="Unassembled WGS sequence"/>
</dbReference>
<keyword evidence="3" id="KW-1003">Cell membrane</keyword>
<dbReference type="PANTHER" id="PTHR30151:SF0">
    <property type="entry name" value="ABC TRANSPORTER PERMEASE PROTEIN MJ0413-RELATED"/>
    <property type="match status" value="1"/>
</dbReference>
<organism evidence="9 10">
    <name type="scientific">Subtercola lobariae</name>
    <dbReference type="NCBI Taxonomy" id="1588641"/>
    <lineage>
        <taxon>Bacteria</taxon>
        <taxon>Bacillati</taxon>
        <taxon>Actinomycetota</taxon>
        <taxon>Actinomycetes</taxon>
        <taxon>Micrococcales</taxon>
        <taxon>Microbacteriaceae</taxon>
        <taxon>Subtercola</taxon>
    </lineage>
</organism>
<proteinExistence type="inferred from homology"/>
<reference evidence="9 10" key="1">
    <citation type="journal article" date="2014" name="Int. J. Syst. Evol. Microbiol.">
        <title>Complete genome sequence of Corynebacterium casei LMG S-19264T (=DSM 44701T), isolated from a smear-ripened cheese.</title>
        <authorList>
            <consortium name="US DOE Joint Genome Institute (JGI-PGF)"/>
            <person name="Walter F."/>
            <person name="Albersmeier A."/>
            <person name="Kalinowski J."/>
            <person name="Ruckert C."/>
        </authorList>
    </citation>
    <scope>NUCLEOTIDE SEQUENCE [LARGE SCALE GENOMIC DNA]</scope>
    <source>
        <strain evidence="9 10">CGMCC 1.12976</strain>
    </source>
</reference>
<evidence type="ECO:0000256" key="1">
    <source>
        <dbReference type="ARBA" id="ARBA00004651"/>
    </source>
</evidence>
<feature type="domain" description="ABC transmembrane type-1" evidence="8">
    <location>
        <begin position="80"/>
        <end position="260"/>
    </location>
</feature>
<gene>
    <name evidence="9" type="ORF">GCM10011399_26210</name>
</gene>
<comment type="similarity">
    <text evidence="7">Belongs to the binding-protein-dependent transport system permease family.</text>
</comment>
<keyword evidence="10" id="KW-1185">Reference proteome</keyword>
<evidence type="ECO:0000256" key="5">
    <source>
        <dbReference type="ARBA" id="ARBA00022989"/>
    </source>
</evidence>
<feature type="transmembrane region" description="Helical" evidence="7">
    <location>
        <begin position="84"/>
        <end position="108"/>
    </location>
</feature>
<dbReference type="EMBL" id="BMGP01000004">
    <property type="protein sequence ID" value="GGF31783.1"/>
    <property type="molecule type" value="Genomic_DNA"/>
</dbReference>
<keyword evidence="5 7" id="KW-1133">Transmembrane helix</keyword>
<evidence type="ECO:0000313" key="9">
    <source>
        <dbReference type="EMBL" id="GGF31783.1"/>
    </source>
</evidence>